<organism evidence="1">
    <name type="scientific">uncultured Caudovirales phage</name>
    <dbReference type="NCBI Taxonomy" id="2100421"/>
    <lineage>
        <taxon>Viruses</taxon>
        <taxon>Duplodnaviria</taxon>
        <taxon>Heunggongvirae</taxon>
        <taxon>Uroviricota</taxon>
        <taxon>Caudoviricetes</taxon>
        <taxon>Peduoviridae</taxon>
        <taxon>Maltschvirus</taxon>
        <taxon>Maltschvirus maltsch</taxon>
    </lineage>
</organism>
<gene>
    <name evidence="1" type="ORF">UFOVP779_13</name>
</gene>
<accession>A0A6J5NYI6</accession>
<name>A0A6J5NYI6_9CAUD</name>
<protein>
    <submittedName>
        <fullName evidence="1">Uncharacterized protein</fullName>
    </submittedName>
</protein>
<reference evidence="1" key="1">
    <citation type="submission" date="2020-04" db="EMBL/GenBank/DDBJ databases">
        <authorList>
            <person name="Chiriac C."/>
            <person name="Salcher M."/>
            <person name="Ghai R."/>
            <person name="Kavagutti S V."/>
        </authorList>
    </citation>
    <scope>NUCLEOTIDE SEQUENCE</scope>
</reference>
<evidence type="ECO:0000313" key="1">
    <source>
        <dbReference type="EMBL" id="CAB4162108.1"/>
    </source>
</evidence>
<dbReference type="EMBL" id="LR796720">
    <property type="protein sequence ID" value="CAB4162108.1"/>
    <property type="molecule type" value="Genomic_DNA"/>
</dbReference>
<proteinExistence type="predicted"/>
<sequence length="76" mass="8571">MRDAKNKSPLPTYSPELGQDQQGINRFFILVEQSKIPKATFLSFEGSLVRFDTLADAKSFCKMANASFISFPYTTK</sequence>